<comment type="PTM">
    <text evidence="11">Contains at least one intrachain disulfide bond essential for its enzymatic activity.</text>
</comment>
<comment type="subcellular location">
    <subcellularLocation>
        <location evidence="11">Secreted</location>
        <location evidence="11">Cell wall</location>
    </subcellularLocation>
    <subcellularLocation>
        <location evidence="11">Secreted</location>
        <location evidence="11">Extracellular space</location>
        <location evidence="11">Apoplast</location>
    </subcellularLocation>
</comment>
<evidence type="ECO:0000256" key="9">
    <source>
        <dbReference type="ARBA" id="ARBA00023316"/>
    </source>
</evidence>
<dbReference type="PANTHER" id="PTHR31062">
    <property type="entry name" value="XYLOGLUCAN ENDOTRANSGLUCOSYLASE/HYDROLASE PROTEIN 8-RELATED"/>
    <property type="match status" value="1"/>
</dbReference>
<keyword evidence="8 11" id="KW-0326">Glycosidase</keyword>
<comment type="caution">
    <text evidence="13">The sequence shown here is derived from an EMBL/GenBank/DDBJ whole genome shotgun (WGS) entry which is preliminary data.</text>
</comment>
<comment type="function">
    <text evidence="11">Catalyzes xyloglucan endohydrolysis (XEH) and/or endotransglycosylation (XET). Cleaves and religates xyloglucan polymers, an essential constituent of the primary cell wall, and thereby participates in cell wall construction of growing tissues.</text>
</comment>
<comment type="similarity">
    <text evidence="11">Belongs to the glycosyl hydrolase 16 family.</text>
</comment>
<keyword evidence="1 11" id="KW-0134">Cell wall</keyword>
<keyword evidence="2 11" id="KW-0052">Apoplast</keyword>
<accession>A0A565BKI0</accession>
<dbReference type="InterPro" id="IPR016455">
    <property type="entry name" value="XTH"/>
</dbReference>
<feature type="chain" id="PRO_5022269171" description="Xyloglucan endotransglucosylase/hydrolase" evidence="11">
    <location>
        <begin position="29"/>
        <end position="298"/>
    </location>
</feature>
<feature type="active site" description="Proton donor" evidence="10">
    <location>
        <position position="110"/>
    </location>
</feature>
<proteinExistence type="inferred from homology"/>
<dbReference type="InterPro" id="IPR010713">
    <property type="entry name" value="XET_C"/>
</dbReference>
<dbReference type="GO" id="GO:0010411">
    <property type="term" value="P:xyloglucan metabolic process"/>
    <property type="evidence" value="ECO:0007669"/>
    <property type="project" value="InterPro"/>
</dbReference>
<reference evidence="13" key="1">
    <citation type="submission" date="2019-07" db="EMBL/GenBank/DDBJ databases">
        <authorList>
            <person name="Dittberner H."/>
        </authorList>
    </citation>
    <scope>NUCLEOTIDE SEQUENCE [LARGE SCALE GENOMIC DNA]</scope>
</reference>
<dbReference type="GO" id="GO:0042546">
    <property type="term" value="P:cell wall biogenesis"/>
    <property type="evidence" value="ECO:0007669"/>
    <property type="project" value="InterPro"/>
</dbReference>
<feature type="domain" description="GH16" evidence="12">
    <location>
        <begin position="24"/>
        <end position="224"/>
    </location>
</feature>
<dbReference type="InterPro" id="IPR000757">
    <property type="entry name" value="Beta-glucanase-like"/>
</dbReference>
<sequence length="298" mass="34875">MAVIYRSKSFLYLIGFLIASLLLWLSEASVVSSGDFNKDFFVTWSPTHVNTSSDGRSRTLKLDQESGASFASIQTFLFGQIDMKIKLIPGSSQGTVVAYYMSSDQPNRDEIDFEFLGNVDEQPYVLQTNVYANGFDNREERIHLWFDPTKDFHTYSILWNIHQIVFMVDQIPIRLYRNHADKGVPYPMWQPMSVKASLWNGESWATRGGRDKIDWSKGPFVASFGDYKVDACVWKSNSGLCREESNENWWNKNEFSSLTRVQKRWFKWVRKYHLIYDYCQDYARFHDKLPKECSLPKY</sequence>
<dbReference type="InterPro" id="IPR044791">
    <property type="entry name" value="Beta-glucanase/XTH"/>
</dbReference>
<keyword evidence="9 11" id="KW-0961">Cell wall biogenesis/degradation</keyword>
<dbReference type="GO" id="GO:0048046">
    <property type="term" value="C:apoplast"/>
    <property type="evidence" value="ECO:0007669"/>
    <property type="project" value="UniProtKB-SubCell"/>
</dbReference>
<keyword evidence="3 11" id="KW-0964">Secreted</keyword>
<evidence type="ECO:0000259" key="12">
    <source>
        <dbReference type="PROSITE" id="PS51762"/>
    </source>
</evidence>
<name>A0A565BKI0_9BRAS</name>
<dbReference type="PROSITE" id="PS51762">
    <property type="entry name" value="GH16_2"/>
    <property type="match status" value="1"/>
</dbReference>
<evidence type="ECO:0000256" key="4">
    <source>
        <dbReference type="ARBA" id="ARBA00022679"/>
    </source>
</evidence>
<evidence type="ECO:0000313" key="14">
    <source>
        <dbReference type="Proteomes" id="UP000489600"/>
    </source>
</evidence>
<keyword evidence="4 11" id="KW-0808">Transferase</keyword>
<evidence type="ECO:0000256" key="10">
    <source>
        <dbReference type="PIRSR" id="PIRSR005604-1"/>
    </source>
</evidence>
<dbReference type="FunFam" id="2.60.120.200:FF:000025">
    <property type="entry name" value="Xyloglucan endotransglucosylase/hydrolase"/>
    <property type="match status" value="1"/>
</dbReference>
<dbReference type="PIRSF" id="PIRSF005604">
    <property type="entry name" value="XET"/>
    <property type="match status" value="1"/>
</dbReference>
<evidence type="ECO:0000313" key="13">
    <source>
        <dbReference type="EMBL" id="VVB02116.1"/>
    </source>
</evidence>
<evidence type="ECO:0000256" key="6">
    <source>
        <dbReference type="ARBA" id="ARBA00022801"/>
    </source>
</evidence>
<dbReference type="InterPro" id="IPR013320">
    <property type="entry name" value="ConA-like_dom_sf"/>
</dbReference>
<dbReference type="Gene3D" id="2.60.120.200">
    <property type="match status" value="1"/>
</dbReference>
<evidence type="ECO:0000256" key="2">
    <source>
        <dbReference type="ARBA" id="ARBA00022523"/>
    </source>
</evidence>
<organism evidence="13 14">
    <name type="scientific">Arabis nemorensis</name>
    <dbReference type="NCBI Taxonomy" id="586526"/>
    <lineage>
        <taxon>Eukaryota</taxon>
        <taxon>Viridiplantae</taxon>
        <taxon>Streptophyta</taxon>
        <taxon>Embryophyta</taxon>
        <taxon>Tracheophyta</taxon>
        <taxon>Spermatophyta</taxon>
        <taxon>Magnoliopsida</taxon>
        <taxon>eudicotyledons</taxon>
        <taxon>Gunneridae</taxon>
        <taxon>Pentapetalae</taxon>
        <taxon>rosids</taxon>
        <taxon>malvids</taxon>
        <taxon>Brassicales</taxon>
        <taxon>Brassicaceae</taxon>
        <taxon>Arabideae</taxon>
        <taxon>Arabis</taxon>
    </lineage>
</organism>
<gene>
    <name evidence="13" type="ORF">ANE_LOCUS12560</name>
</gene>
<evidence type="ECO:0000256" key="3">
    <source>
        <dbReference type="ARBA" id="ARBA00022525"/>
    </source>
</evidence>
<dbReference type="EC" id="2.4.1.207" evidence="11"/>
<evidence type="ECO:0000256" key="5">
    <source>
        <dbReference type="ARBA" id="ARBA00022729"/>
    </source>
</evidence>
<feature type="signal peptide" evidence="11">
    <location>
        <begin position="1"/>
        <end position="28"/>
    </location>
</feature>
<dbReference type="Pfam" id="PF00722">
    <property type="entry name" value="Glyco_hydro_16"/>
    <property type="match status" value="1"/>
</dbReference>
<evidence type="ECO:0000256" key="8">
    <source>
        <dbReference type="ARBA" id="ARBA00023295"/>
    </source>
</evidence>
<dbReference type="CDD" id="cd02176">
    <property type="entry name" value="GH16_XET"/>
    <property type="match status" value="1"/>
</dbReference>
<keyword evidence="5 11" id="KW-0732">Signal</keyword>
<feature type="active site" description="Proton donor" evidence="10">
    <location>
        <position position="114"/>
    </location>
</feature>
<dbReference type="GO" id="GO:0071555">
    <property type="term" value="P:cell wall organization"/>
    <property type="evidence" value="ECO:0007669"/>
    <property type="project" value="UniProtKB-KW"/>
</dbReference>
<evidence type="ECO:0000256" key="1">
    <source>
        <dbReference type="ARBA" id="ARBA00022512"/>
    </source>
</evidence>
<protein>
    <recommendedName>
        <fullName evidence="11">Xyloglucan endotransglucosylase/hydrolase</fullName>
        <ecNumber evidence="11">2.4.1.207</ecNumber>
    </recommendedName>
</protein>
<dbReference type="GO" id="GO:0004553">
    <property type="term" value="F:hydrolase activity, hydrolyzing O-glycosyl compounds"/>
    <property type="evidence" value="ECO:0007669"/>
    <property type="project" value="InterPro"/>
</dbReference>
<evidence type="ECO:0000256" key="7">
    <source>
        <dbReference type="ARBA" id="ARBA00023157"/>
    </source>
</evidence>
<keyword evidence="7" id="KW-1015">Disulfide bond</keyword>
<dbReference type="OrthoDB" id="4781at2759"/>
<dbReference type="Proteomes" id="UP000489600">
    <property type="component" value="Unassembled WGS sequence"/>
</dbReference>
<dbReference type="AlphaFoldDB" id="A0A565BKI0"/>
<dbReference type="SUPFAM" id="SSF49899">
    <property type="entry name" value="Concanavalin A-like lectins/glucanases"/>
    <property type="match status" value="1"/>
</dbReference>
<dbReference type="GO" id="GO:0016762">
    <property type="term" value="F:xyloglucan:xyloglucosyl transferase activity"/>
    <property type="evidence" value="ECO:0007669"/>
    <property type="project" value="UniProtKB-EC"/>
</dbReference>
<dbReference type="EMBL" id="CABITT030000004">
    <property type="protein sequence ID" value="VVB02116.1"/>
    <property type="molecule type" value="Genomic_DNA"/>
</dbReference>
<evidence type="ECO:0000256" key="11">
    <source>
        <dbReference type="RuleBase" id="RU361120"/>
    </source>
</evidence>
<dbReference type="Pfam" id="PF06955">
    <property type="entry name" value="XET_C"/>
    <property type="match status" value="1"/>
</dbReference>
<keyword evidence="14" id="KW-1185">Reference proteome</keyword>
<keyword evidence="6 11" id="KW-0378">Hydrolase</keyword>